<protein>
    <submittedName>
        <fullName evidence="2">Uncharacterized protein</fullName>
    </submittedName>
</protein>
<reference evidence="2" key="1">
    <citation type="submission" date="2020-11" db="EMBL/GenBank/DDBJ databases">
        <authorList>
            <person name="Tran Van P."/>
        </authorList>
    </citation>
    <scope>NUCLEOTIDE SEQUENCE</scope>
</reference>
<sequence>MGKRICPPEWMTFRSSPLLRYRWDHPELPEATTASSRKSPALITTFMAIGDPAPPDLRGTPLAMLAAQCNKLSSKSPPPLADAAVGKGFHPWKKQSSQPSSGGSNETSKPVPSTTSSPGTPKTSAPVITNSSSTDLYFPPASSAESSILGKLDSASHLNSMYSRMAYESWPFNAAAAAAHSAAIKPDAAPTSFNSSAWWDVHAAGASATSAWLDMPGSAATATSLTSSGYPGSDYTAHLLTSGQHLLQDTYKSMLPAAAQSMSPASPFSLTQPPVLPQVTSPRTQRRYTGRATCDCPNCQEAERLGPAGAHLPIRLKCHESGKKTSR</sequence>
<evidence type="ECO:0000313" key="2">
    <source>
        <dbReference type="EMBL" id="CAD7222981.1"/>
    </source>
</evidence>
<dbReference type="CDD" id="cd22547">
    <property type="entry name" value="SP6-9-like_N"/>
    <property type="match status" value="1"/>
</dbReference>
<feature type="compositionally biased region" description="Low complexity" evidence="1">
    <location>
        <begin position="94"/>
        <end position="126"/>
    </location>
</feature>
<feature type="region of interest" description="Disordered" evidence="1">
    <location>
        <begin position="73"/>
        <end position="131"/>
    </location>
</feature>
<evidence type="ECO:0000256" key="1">
    <source>
        <dbReference type="SAM" id="MobiDB-lite"/>
    </source>
</evidence>
<gene>
    <name evidence="2" type="ORF">CTOB1V02_LOCUS976</name>
</gene>
<accession>A0A7R8W4K5</accession>
<dbReference type="OrthoDB" id="6365676at2759"/>
<dbReference type="AlphaFoldDB" id="A0A7R8W4K5"/>
<name>A0A7R8W4K5_9CRUS</name>
<feature type="region of interest" description="Disordered" evidence="1">
    <location>
        <begin position="263"/>
        <end position="286"/>
    </location>
</feature>
<dbReference type="EMBL" id="OB660133">
    <property type="protein sequence ID" value="CAD7222981.1"/>
    <property type="molecule type" value="Genomic_DNA"/>
</dbReference>
<organism evidence="2">
    <name type="scientific">Cyprideis torosa</name>
    <dbReference type="NCBI Taxonomy" id="163714"/>
    <lineage>
        <taxon>Eukaryota</taxon>
        <taxon>Metazoa</taxon>
        <taxon>Ecdysozoa</taxon>
        <taxon>Arthropoda</taxon>
        <taxon>Crustacea</taxon>
        <taxon>Oligostraca</taxon>
        <taxon>Ostracoda</taxon>
        <taxon>Podocopa</taxon>
        <taxon>Podocopida</taxon>
        <taxon>Cytherocopina</taxon>
        <taxon>Cytheroidea</taxon>
        <taxon>Cytherideidae</taxon>
        <taxon>Cyprideis</taxon>
    </lineage>
</organism>
<proteinExistence type="predicted"/>